<protein>
    <recommendedName>
        <fullName evidence="3">Ig-like domain-containing protein</fullName>
    </recommendedName>
</protein>
<dbReference type="Pfam" id="PF13585">
    <property type="entry name" value="CHU_C"/>
    <property type="match status" value="1"/>
</dbReference>
<name>A0A2N3I4C9_9BACT</name>
<reference evidence="1 2" key="1">
    <citation type="journal article" date="2017" name="Front. Microbiol.">
        <title>Labilibaculum manganireducens gen. nov., sp. nov. and Labilibaculum filiforme sp. nov., Novel Bacteroidetes Isolated from Subsurface Sediments of the Baltic Sea.</title>
        <authorList>
            <person name="Vandieken V."/>
            <person name="Marshall I.P."/>
            <person name="Niemann H."/>
            <person name="Engelen B."/>
            <person name="Cypionka H."/>
        </authorList>
    </citation>
    <scope>NUCLEOTIDE SEQUENCE [LARGE SCALE GENOMIC DNA]</scope>
    <source>
        <strain evidence="1 2">59.16B</strain>
    </source>
</reference>
<keyword evidence="2" id="KW-1185">Reference proteome</keyword>
<dbReference type="RefSeq" id="WP_101260273.1">
    <property type="nucleotide sequence ID" value="NZ_MVDD01000002.1"/>
</dbReference>
<gene>
    <name evidence="1" type="ORF">BZG02_04885</name>
</gene>
<comment type="caution">
    <text evidence="1">The sequence shown here is derived from an EMBL/GenBank/DDBJ whole genome shotgun (WGS) entry which is preliminary data.</text>
</comment>
<organism evidence="1 2">
    <name type="scientific">Labilibaculum filiforme</name>
    <dbReference type="NCBI Taxonomy" id="1940526"/>
    <lineage>
        <taxon>Bacteria</taxon>
        <taxon>Pseudomonadati</taxon>
        <taxon>Bacteroidota</taxon>
        <taxon>Bacteroidia</taxon>
        <taxon>Marinilabiliales</taxon>
        <taxon>Marinifilaceae</taxon>
        <taxon>Labilibaculum</taxon>
    </lineage>
</organism>
<dbReference type="NCBIfam" id="TIGR04131">
    <property type="entry name" value="Bac_Flav_CTERM"/>
    <property type="match status" value="1"/>
</dbReference>
<dbReference type="EMBL" id="MVDD01000002">
    <property type="protein sequence ID" value="PKQ65165.1"/>
    <property type="molecule type" value="Genomic_DNA"/>
</dbReference>
<evidence type="ECO:0008006" key="3">
    <source>
        <dbReference type="Google" id="ProtNLM"/>
    </source>
</evidence>
<dbReference type="AlphaFoldDB" id="A0A2N3I4C9"/>
<accession>A0A2N3I4C9</accession>
<evidence type="ECO:0000313" key="2">
    <source>
        <dbReference type="Proteomes" id="UP000233535"/>
    </source>
</evidence>
<sequence>MLRTLLHKTLLTAIAILLGGWAVVAQQYVVKGTTLNFKVDEVTGYAYHWSVTHTATRAVAYLTSETFESGDYVFDNEGEYVVKVYPEDLGTRCFGEPLIMMVVVDGAAPTAEFDDLEVPYVCSANNGGDANGKINVTVNYSGPKPWTFKISVDRAPAVMPDGAKELYVNSFEFELEIPNTSGKTHRAEILLVDAKTVSGIPVTEDLVNQTLEVDVMALPNTVWGDYEPVIQSGTIQSYTATIEKNENYELFIPAGATVLNETTTKLSDKYHSELSFDVQWGNTPGDYQIKLLERTAFDCAGDTIYADITLVESFSVSLGGDISICEGESATLTPTIDFGGTYTYLWSDGSKEPTLAVTESGTYSVTAKDSDTGKSSSASVNVEVLKAPIVDLGADYELAEAETKVLDAGNPGLTYSWSTGETSQSISVNTSNTYSVNVTSLNGCVGSDEIVISSSSDVFAISLGADINICDGEEVILNPNPSISQNYAYLWSNGAGNSTLTVSESGTYSVTMRDDAGNEKTDEIEVIVHALPIVDLGEDFTLYDGETATLDAGNSEAGLVYEWNTGENTQTITVSDENVYSVKVTAAYSCYNTDEISVVKKDGHKFSVDLGGDIEICMGDRVYLEPIIDRVFTSDPSYKWIPSESTEKGIFVDQSGKYCVEVTDPFGNTEGDCIELTVNATPIVDLGEDIIAQTGETVILNAENSGSFYQWSTNDITQTLNVDQAGEYWVEVTNQQSCMGRDTINVLYPEGDQFVGLASGFSPNGDGKNDVLFVRGNNIGSMNLIIYNRLGHKIFQSNRQDVGWDGTYRGVKQDMDVYVFFLQVTFLDGSSVQKRGNVTLLY</sequence>
<evidence type="ECO:0000313" key="1">
    <source>
        <dbReference type="EMBL" id="PKQ65165.1"/>
    </source>
</evidence>
<proteinExistence type="predicted"/>
<dbReference type="OrthoDB" id="1123245at2"/>
<dbReference type="Proteomes" id="UP000233535">
    <property type="component" value="Unassembled WGS sequence"/>
</dbReference>
<dbReference type="InterPro" id="IPR026341">
    <property type="entry name" value="T9SS_type_B"/>
</dbReference>